<dbReference type="GO" id="GO:0016829">
    <property type="term" value="F:lyase activity"/>
    <property type="evidence" value="ECO:0007669"/>
    <property type="project" value="UniProtKB-KW"/>
</dbReference>
<evidence type="ECO:0000313" key="1">
    <source>
        <dbReference type="EMBL" id="MDL2400217.1"/>
    </source>
</evidence>
<dbReference type="InterPro" id="IPR038058">
    <property type="entry name" value="PhnH-like_sp"/>
</dbReference>
<reference evidence="1" key="1">
    <citation type="submission" date="2023-06" db="EMBL/GenBank/DDBJ databases">
        <title>Phylogenetic Diversity of Rhizobium strains.</title>
        <authorList>
            <person name="Moura F.T."/>
            <person name="Helene L.C.F."/>
            <person name="Hungria M."/>
        </authorList>
    </citation>
    <scope>NUCLEOTIDE SEQUENCE</scope>
    <source>
        <strain evidence="1">CCGE526</strain>
    </source>
</reference>
<dbReference type="Proteomes" id="UP001172645">
    <property type="component" value="Unassembled WGS sequence"/>
</dbReference>
<organism evidence="1 2">
    <name type="scientific">Rhizobium mayense</name>
    <dbReference type="NCBI Taxonomy" id="1312184"/>
    <lineage>
        <taxon>Bacteria</taxon>
        <taxon>Pseudomonadati</taxon>
        <taxon>Pseudomonadota</taxon>
        <taxon>Alphaproteobacteria</taxon>
        <taxon>Hyphomicrobiales</taxon>
        <taxon>Rhizobiaceae</taxon>
        <taxon>Rhizobium/Agrobacterium group</taxon>
        <taxon>Rhizobium</taxon>
    </lineage>
</organism>
<dbReference type="GO" id="GO:0008168">
    <property type="term" value="F:methyltransferase activity"/>
    <property type="evidence" value="ECO:0007669"/>
    <property type="project" value="UniProtKB-KW"/>
</dbReference>
<protein>
    <submittedName>
        <fullName evidence="1">Phosphonate C-P lyase system protein PhnH</fullName>
    </submittedName>
</protein>
<keyword evidence="1" id="KW-0489">Methyltransferase</keyword>
<dbReference type="PIRSF" id="PIRSF020680">
    <property type="entry name" value="PhnH"/>
    <property type="match status" value="1"/>
</dbReference>
<keyword evidence="1" id="KW-0456">Lyase</keyword>
<gene>
    <name evidence="1" type="primary">phnH</name>
    <name evidence="1" type="ORF">PY649_15020</name>
</gene>
<dbReference type="Pfam" id="PF05845">
    <property type="entry name" value="PhnH"/>
    <property type="match status" value="1"/>
</dbReference>
<dbReference type="Gene3D" id="3.40.50.11310">
    <property type="entry name" value="Bacterial phosphonate metabolism protein PhnH"/>
    <property type="match status" value="1"/>
</dbReference>
<accession>A0ABT7JWC2</accession>
<dbReference type="GO" id="GO:0032259">
    <property type="term" value="P:methylation"/>
    <property type="evidence" value="ECO:0007669"/>
    <property type="project" value="UniProtKB-KW"/>
</dbReference>
<proteinExistence type="predicted"/>
<evidence type="ECO:0000313" key="2">
    <source>
        <dbReference type="Proteomes" id="UP001172645"/>
    </source>
</evidence>
<dbReference type="InterPro" id="IPR008772">
    <property type="entry name" value="Phosphonate_metab_PhnH"/>
</dbReference>
<sequence>MSLPTTPTIPGNDALTGGFADPVFDAQSVFKMMMDAMARPGTIQTVISDIAPPAPLDIAAGAIGLTLCDHDTPVWLSAGLAKSAMPEWLSFHTGATVTSERIEARFAFIEAGVALASFNQFAVGTQEYPDRSTTLVLEIEALKGGKELALSGPGIADIRMIAPVGLPDTFLRIWNDNRALFPRGVDLVLTAGRQFLCLPRTTKIIATEM</sequence>
<dbReference type="RefSeq" id="WP_285869289.1">
    <property type="nucleotide sequence ID" value="NZ_JARFYM010000010.1"/>
</dbReference>
<dbReference type="SUPFAM" id="SSF159709">
    <property type="entry name" value="PhnH-like"/>
    <property type="match status" value="1"/>
</dbReference>
<keyword evidence="1" id="KW-0808">Transferase</keyword>
<dbReference type="EMBL" id="JARFYM010000010">
    <property type="protein sequence ID" value="MDL2400217.1"/>
    <property type="molecule type" value="Genomic_DNA"/>
</dbReference>
<keyword evidence="2" id="KW-1185">Reference proteome</keyword>
<dbReference type="NCBIfam" id="TIGR03292">
    <property type="entry name" value="PhnH_redo"/>
    <property type="match status" value="1"/>
</dbReference>
<name>A0ABT7JWC2_9HYPH</name>
<comment type="caution">
    <text evidence="1">The sequence shown here is derived from an EMBL/GenBank/DDBJ whole genome shotgun (WGS) entry which is preliminary data.</text>
</comment>